<comment type="caution">
    <text evidence="4">The sequence shown here is derived from an EMBL/GenBank/DDBJ whole genome shotgun (WGS) entry which is preliminary data.</text>
</comment>
<dbReference type="RefSeq" id="WP_106601211.1">
    <property type="nucleotide sequence ID" value="NZ_PYGK01000002.1"/>
</dbReference>
<evidence type="ECO:0000256" key="2">
    <source>
        <dbReference type="SAM" id="MobiDB-lite"/>
    </source>
</evidence>
<proteinExistence type="predicted"/>
<keyword evidence="5" id="KW-1185">Reference proteome</keyword>
<evidence type="ECO:0000259" key="3">
    <source>
        <dbReference type="Pfam" id="PF01476"/>
    </source>
</evidence>
<organism evidence="4 5">
    <name type="scientific">Chitinophaga ginsengisoli</name>
    <dbReference type="NCBI Taxonomy" id="363837"/>
    <lineage>
        <taxon>Bacteria</taxon>
        <taxon>Pseudomonadati</taxon>
        <taxon>Bacteroidota</taxon>
        <taxon>Chitinophagia</taxon>
        <taxon>Chitinophagales</taxon>
        <taxon>Chitinophagaceae</taxon>
        <taxon>Chitinophaga</taxon>
    </lineage>
</organism>
<dbReference type="EMBL" id="PYGK01000002">
    <property type="protein sequence ID" value="PSL34959.1"/>
    <property type="molecule type" value="Genomic_DNA"/>
</dbReference>
<sequence length="3981" mass="431307">MGSFQELVAIFTQAIDVRDDHTDSAIADILNVIKEEPALRFYVDGSLNFGHQATTVNIMKRIINATEYAGSIVVYYAGGSDTAKKLAILLPDLNPDNINEIKITYGTCQDITFKPFPVTVEPSPIRFGFTGGADTMATNFAAQLKVEYFLRLEPYLWEMLNNYNVTSAVQTGDSADKFNLSRESLQFNSLAYKFTKDSVASVTPGVWTWYTAQTFNTDLATRTKNVKAVYDNYWGASSAMSLWPVYGLHQFKEDAGEMSLNLVLSALKVIQSVNKPLVLLHFSDPARADIFQYLDALKDDINNSIKALTSLKKAISATYIDVDMFAAYAPANLNALINKLTEYVTPAIDNAYKLTLLKGYDDGHYVDISAAITSALSSADNKQIIVISIGSVPQDVYNYFYGNATLPGIFEGQGTSSLVISLGRPFMQVPKKGINDATNYPSTLAASNYDSIAQNCKKWVTALRDLSFDTYLRKKAPALPPVYLQQLDIITSSTLASIDSSKDLYRYFIALGVYYQEDIHDKLMMGLVGLNSVASGSETKAYYTDQLGVAKRASDSLTLRHRSDRLSERFTSSGNNGGDYAEGPDVAEGEPDTLTLQEVYDQLITAWSDGSINLLNALPKTYFSNFFAKVTGNIFSITVPKENIVAEKNGEGTITKVTVSGATTISFLDIKMNITLVYTAESGPVITQVTAAADQVWTIDNIPWILFKNPGFTMKVNEGGFPVQGGILGTIDSNGTSIGLQIEYPVGDRTWMLSAAFAGNYPGIASIYQAAGGVNLVQSLPIPLNQLAGFGLKEVQLMYNSSTLSFDYMSFEMTTNSPWTISQNPLFTISPTIDVSIYNVADVNNRTTNFLATGSFVIGNGTITMVGGYPDFSMYGGLTDGTIQLSDLLALFGGELNLATSVTEFNYNYAPSQKYYEIDALLEPDKPLNIAGIFSINNLSFNVKSNNSTNTVFLGGQITVLPDSAKIVMELSGLYATNKGWTFASKQTSGAVKIGDMLTYYIGGSWAPPEQYNYGIDGLSFTINTATSYWEFAAKTAGKWNIEFLGLTAEGKAQIGYGKKTDDATVGNYGAISADLTWNKINITAFYNFNPDYQAYGITWGILTGEVETKTVDGKPHQIATLKFKDTTTIGSLVETMVSWATGSAFGLASPWNVLNSIPLNNLSLIYDFTANKVSFAVNIGPINLGFVTIKGIRVSYNSKDPDDNNNGVIVTLDATAAWGGDIPSWNAAKPETTPAPPGQGNKYLDLRMLALGQHVTLDCFKTADNVQAAIACMTALPETDPGKIPDIHFDANSSWLTGMDFGLLQLGGDKPNAVALAVATAEATQYFITMQIIFNDPNLYALRLALEGEPAKIFKGLDFQIMYKKISDSVGVYQAEIVLPDVMRKINMGQFNITLPVFGIAVFTNGDFQVDIGFPWKEDFSRSFTFQTLIWTPVGIPIPVMGSAGVYFGKLSSATTNRVPAATNGTFNPVLVFGFGIQFGFGYSFDAGILKAGFSLTAVAILEGILAKWNPYQITDGSGNNTQLETSYYFWFRGTVGIMGKLYGSVDFAIVKADVDIAISLLVQITFAPYEPIELSLTASVSVSLRITINLGLFKIKVSFSFSARIQESVTIKAIGGTAPWTTTEQLQLLNAGVTVLQRRSRRLYYDQKELMAVRDALNPVWSNLQKAAVPAPLTAYAGLGLTMAGDNANTVSQQLACYIAMLFIQSVPPPQDDKENGKLKAYGAGNDTSFELLGKQVFRWAIAAIQSGPVTSEQVDAAIVTDLQLAALLDYLSDTANPTPITPEEVSAFMANQFTLTVNAPDAGETDATYFPVPPEMLLTLPDYGTDYKGISYDFGAYNSTSTSYTEYLRQYFNELAVQVEKEENAGNLKALIMDDAGGLSMASFIYSDYFLLICRQMLQSARESLKDFKYYLQDNQTVNDIVNWVNQKAGTDLYTVEALFTDNVSAPLNAGKTLRITGSSYIVQATDTFDSIAAQAIFYNGFTGKELATMNQATANTLSAGVTISYPEKAPYKTLAGQSLNDVAQAIGVSVGDLINNGNITNLAGLLLPVATLAIPSFNSTTAADDTLNKIASKYNLTQQQLAAPAENGTITDLFDKTVTGYINIANLQQFQVGELINEIQATNGLQHLSGMTSRYYMAGLRLPTNGITPNYPGMWVTDNGGVLSLPAYAGLYSLTGQQFQLPNLDTDNFDIQLSKTAALSWLSFSGDNPDQMVLPLVPGSYAAQQISAVKGYATSNVLDIVLSSLGAQDAFITKAAAYPFTAQISWNSASAFTMPYGGNAGGVPALSLWQLPDTLLQLPDPQTRMVNPRVKMQIGRYDEASRTMVNTPVTYYGYGSLVSFTIKKVPVVTDSPNTLTTYEIMGADGSNVEVLEKMVSGVGNNNGLISTLTVAYSVDANGTTTQGIQTDALNSLTMGIAQVNLSTETRPDTSLGTISLLAAQQESMVLLNEPTDFIRLLWQASITRGGGYYLYYYNSGSNSGLPDRIFNDNNEATISLLVLYTAPADAALQNNVTNYMNVLATGEAIDTSHAVLFAEANPYQRNLPSDSTQTLSDLAYKYYGNVADIVTDNQTLALRAGKALRIDEGVYEVRPEGRAPGGNLNAIATYFGTTADAIKAANPLQTSWPDVLPLYTALYLPILTITVGTSNGGNTFESIASYYGEELAALGGKNQEVAGIFADNQQIIIKGGPDIRTSTVAPGVAGIAAERPVPAAVPDNPTDQDYGMLFLLNTYNMLSYQVAENNYFATSNLGLPATPSGETEDQDTNDKMSYPKALAEGDTWSYTQSIPYSRFAKNVVLTAGAMPDQANSPYRGLGGLLQIDYAWQDLYGNRIITTLSQPSGNSQLNMPPMLTGYTDAIIGLNQWPSVAASWEVNADNAQQPQLQLNLSFGDSYYQGLMWARAAGATSITGWFTEPLDATSAINPANYSLDPGINIKGISLGADKQTVTIQVDNVPENLLVTLSINNISNADNTQTYTGIAQFSYPDVPQEATSTIIEQAKKDMAVYEQLWYQLTDPNGIAYTVNTTLLQQGYTLTTAQVSGLVNVWISSIYLFLENRSQGLTAVQAPAATHLLTFAIDTTNLNPEQIFRLDLSFTITRSRNAAAGDLETTGGILQAVTEVAPLADTSGGTTHSLNTFAARFEAALLQAGKYALRIATGTDREDAGNNKETWAVRLGLDKNNLSPIAYNINDPADPDMFAPRPISNKLESRQQVPIYNYSEKTGIDFNTPSSYVDFTGIDMDQWGNQFFSSIDNVLSPEFTAAIQLVDNKKQTTYLEDLLANKEALADIVKEWMIPVFKDETANADAVKEAFKQSLLVKLGNAYTTQAALQFHATVSADATADIAPRLYGSINRNFKFEGAMADTADKTIVYLAFTNPPDQTAANTSSNFTLSDGLTVNSSGIDTRNNRRVKLQLSGQVNPGSTQVTINAGFKDMTGNIVMPPLTKVVQTEINEGNNSDSITLTSTKLALATSNSATLPFLISSPQIVRGSSNELLPYVDLDLSFAGSSIEHQISTLPNIEGYEASTWLSFVTPLSINDSPLTSDLGKMQVPMPIREFPVAPSMVNQSGEASVPPDASNISQLLNWNYNIAYALAIHYPQDQLDFTINFNVADKPDAMLLGIEDAFPQLAEFITVSPSVYTVLEKQLTQVTAGTADDDPLLNTVSTALASYAALVSHIVDASKGSMLAMPPGNMRYTSTDVLPYTFYIQEGSATIDDVQALIVSVHGLPPEGIGQPLVDIKGYERQAYTDVCTGDYCYYYTKDGQPLPAATGQVIQDRTVIIPTMNILARQDAATTAFIRRNVELVPGKVSSEPFIYTTGTVAFSNPYHPTTDTDTPVDISTINAPSGQHNYASLTTQLTNLFDALLQENSQDTVSFLMSCQYTYQLNASTANIGLPVIMQPIQSIQVKPGATTGDKKLADMIADWAGSIGVWYKSQQPATTNAAFWFDLTIFSNLTQQPLPLVRLRSLNLGVQYITEM</sequence>
<keyword evidence="1" id="KW-0732">Signal</keyword>
<evidence type="ECO:0000256" key="1">
    <source>
        <dbReference type="ARBA" id="ARBA00022729"/>
    </source>
</evidence>
<gene>
    <name evidence="4" type="ORF">CLV42_102533</name>
</gene>
<dbReference type="InterPro" id="IPR018392">
    <property type="entry name" value="LysM"/>
</dbReference>
<feature type="domain" description="LysM" evidence="3">
    <location>
        <begin position="2068"/>
        <end position="2086"/>
    </location>
</feature>
<accession>A0A2P8GLW5</accession>
<evidence type="ECO:0000313" key="4">
    <source>
        <dbReference type="EMBL" id="PSL34959.1"/>
    </source>
</evidence>
<dbReference type="OrthoDB" id="8248741at2"/>
<dbReference type="InterPro" id="IPR014755">
    <property type="entry name" value="Cu-Rt/internalin_Ig-like"/>
</dbReference>
<name>A0A2P8GLW5_9BACT</name>
<dbReference type="Proteomes" id="UP000240978">
    <property type="component" value="Unassembled WGS sequence"/>
</dbReference>
<protein>
    <submittedName>
        <fullName evidence="4">LysM domain-containing protein</fullName>
    </submittedName>
</protein>
<reference evidence="4 5" key="1">
    <citation type="submission" date="2018-03" db="EMBL/GenBank/DDBJ databases">
        <title>Genomic Encyclopedia of Archaeal and Bacterial Type Strains, Phase II (KMG-II): from individual species to whole genera.</title>
        <authorList>
            <person name="Goeker M."/>
        </authorList>
    </citation>
    <scope>NUCLEOTIDE SEQUENCE [LARGE SCALE GENOMIC DNA]</scope>
    <source>
        <strain evidence="4 5">DSM 18107</strain>
    </source>
</reference>
<evidence type="ECO:0000313" key="5">
    <source>
        <dbReference type="Proteomes" id="UP000240978"/>
    </source>
</evidence>
<dbReference type="Pfam" id="PF01476">
    <property type="entry name" value="LysM"/>
    <property type="match status" value="1"/>
</dbReference>
<feature type="region of interest" description="Disordered" evidence="2">
    <location>
        <begin position="568"/>
        <end position="588"/>
    </location>
</feature>
<dbReference type="Gene3D" id="2.60.40.1220">
    <property type="match status" value="1"/>
</dbReference>